<reference evidence="1 2" key="1">
    <citation type="journal article" date="2015" name="Nature">
        <title>rRNA introns, odd ribosomes, and small enigmatic genomes across a large radiation of phyla.</title>
        <authorList>
            <person name="Brown C.T."/>
            <person name="Hug L.A."/>
            <person name="Thomas B.C."/>
            <person name="Sharon I."/>
            <person name="Castelle C.J."/>
            <person name="Singh A."/>
            <person name="Wilkins M.J."/>
            <person name="Williams K.H."/>
            <person name="Banfield J.F."/>
        </authorList>
    </citation>
    <scope>NUCLEOTIDE SEQUENCE [LARGE SCALE GENOMIC DNA]</scope>
</reference>
<comment type="caution">
    <text evidence="1">The sequence shown here is derived from an EMBL/GenBank/DDBJ whole genome shotgun (WGS) entry which is preliminary data.</text>
</comment>
<name>A0A0G1U9W1_9BACT</name>
<evidence type="ECO:0000313" key="2">
    <source>
        <dbReference type="Proteomes" id="UP000034956"/>
    </source>
</evidence>
<protein>
    <submittedName>
        <fullName evidence="1">Uncharacterized protein</fullName>
    </submittedName>
</protein>
<accession>A0A0G1U9W1</accession>
<organism evidence="1 2">
    <name type="scientific">Candidatus Jorgensenbacteria bacterium GW2011_GWA1_48_11</name>
    <dbReference type="NCBI Taxonomy" id="1618660"/>
    <lineage>
        <taxon>Bacteria</taxon>
        <taxon>Candidatus Joergenseniibacteriota</taxon>
    </lineage>
</organism>
<sequence>MVQETRECQNCNGSFVIEPEDSAFFEKIQVPPPTFCPLCRWQRHLSFRNARNLYKRRYPQTGEEIISIYSPDKDIQVLKQHDWNGDSWDSMDYGREYDFSRPFFEQIKELIREVPFSAMNNWDAVNSDFCNFSVGNKNCYLIFGGDWNEDSEYSSYNFYTKNSADLYWVNKGELCYELIDSENNYRTSFGRYLDSCLDVRFGFELRNCQNCLGCINLRNQKYSILNHSYSPEEYAEKIKGIDFGSYKQSEDFKKQFEDLRKRSIFRPYRIINSVQSSGDNIYNSKNCFYSFDVFDGAENCRYLLLVAGGIKDSYSIGHAGAKSEMIYDSMSIYPGNNVIASWIILNSHDVKHSINCFSSSHIFGCVGVKNKEYCILNKQYTKEKYEILVPKIIKHMNEMPYKDARGRVYGYGEFFPSELSPFGYNETVAYEYFRMTEKEAMENGLRWFERGERQYAVTMRNNELPDNIKDVPDSILEKAIECAHKGSCEDGCTFAFRLIPTELALYRQIKVPLPRLCPNCRNSERIRLRNPFRLWKRKCQCFGNSSENGNYRNTAKHSHGESKCLNEFETSYAPERKEIIYCEACYNTEVV</sequence>
<dbReference type="Proteomes" id="UP000034956">
    <property type="component" value="Unassembled WGS sequence"/>
</dbReference>
<dbReference type="EMBL" id="LCPF01000005">
    <property type="protein sequence ID" value="KKU90961.1"/>
    <property type="molecule type" value="Genomic_DNA"/>
</dbReference>
<gene>
    <name evidence="1" type="ORF">UY23_C0005G0057</name>
</gene>
<evidence type="ECO:0000313" key="1">
    <source>
        <dbReference type="EMBL" id="KKU90961.1"/>
    </source>
</evidence>
<proteinExistence type="predicted"/>
<dbReference type="AlphaFoldDB" id="A0A0G1U9W1"/>